<dbReference type="Proteomes" id="UP001381003">
    <property type="component" value="Chromosome"/>
</dbReference>
<dbReference type="InterPro" id="IPR017926">
    <property type="entry name" value="GATASE"/>
</dbReference>
<dbReference type="EMBL" id="CP104874">
    <property type="protein sequence ID" value="WWF06262.1"/>
    <property type="molecule type" value="Genomic_DNA"/>
</dbReference>
<dbReference type="SUPFAM" id="SSF52317">
    <property type="entry name" value="Class I glutamine amidotransferase-like"/>
    <property type="match status" value="1"/>
</dbReference>
<dbReference type="PROSITE" id="PS51273">
    <property type="entry name" value="GATASE_TYPE_1"/>
    <property type="match status" value="1"/>
</dbReference>
<evidence type="ECO:0000313" key="2">
    <source>
        <dbReference type="EMBL" id="WWF06262.1"/>
    </source>
</evidence>
<dbReference type="Pfam" id="PF00117">
    <property type="entry name" value="GATase"/>
    <property type="match status" value="1"/>
</dbReference>
<proteinExistence type="predicted"/>
<dbReference type="PANTHER" id="PTHR42695">
    <property type="entry name" value="GLUTAMINE AMIDOTRANSFERASE YLR126C-RELATED"/>
    <property type="match status" value="1"/>
</dbReference>
<accession>A0ABZ2FG26</accession>
<evidence type="ECO:0000313" key="3">
    <source>
        <dbReference type="Proteomes" id="UP001381003"/>
    </source>
</evidence>
<gene>
    <name evidence="2" type="ORF">N5P18_05150</name>
</gene>
<dbReference type="InterPro" id="IPR029062">
    <property type="entry name" value="Class_I_gatase-like"/>
</dbReference>
<dbReference type="CDD" id="cd01741">
    <property type="entry name" value="GATase1_1"/>
    <property type="match status" value="1"/>
</dbReference>
<keyword evidence="2" id="KW-0378">Hydrolase</keyword>
<evidence type="ECO:0000259" key="1">
    <source>
        <dbReference type="Pfam" id="PF00117"/>
    </source>
</evidence>
<feature type="domain" description="Glutamine amidotransferase" evidence="1">
    <location>
        <begin position="23"/>
        <end position="181"/>
    </location>
</feature>
<dbReference type="Gene3D" id="3.40.50.880">
    <property type="match status" value="1"/>
</dbReference>
<organism evidence="2 3">
    <name type="scientific">Janibacter terrae</name>
    <dbReference type="NCBI Taxonomy" id="103817"/>
    <lineage>
        <taxon>Bacteria</taxon>
        <taxon>Bacillati</taxon>
        <taxon>Actinomycetota</taxon>
        <taxon>Actinomycetes</taxon>
        <taxon>Micrococcales</taxon>
        <taxon>Intrasporangiaceae</taxon>
        <taxon>Janibacter</taxon>
    </lineage>
</organism>
<dbReference type="PANTHER" id="PTHR42695:SF5">
    <property type="entry name" value="GLUTAMINE AMIDOTRANSFERASE YLR126C-RELATED"/>
    <property type="match status" value="1"/>
</dbReference>
<keyword evidence="3" id="KW-1185">Reference proteome</keyword>
<reference evidence="2 3" key="1">
    <citation type="submission" date="2022-09" db="EMBL/GenBank/DDBJ databases">
        <title>Complete genome sequence of Janibacter terrae strain COS04-44, PCL-degrading bacteria isolated from oil spilled coast.</title>
        <authorList>
            <person name="Park H."/>
            <person name="Kim J.Y."/>
            <person name="An S.H."/>
            <person name="Lee C.M."/>
            <person name="Weon H.-Y."/>
        </authorList>
    </citation>
    <scope>NUCLEOTIDE SEQUENCE [LARGE SCALE GENOMIC DNA]</scope>
    <source>
        <strain evidence="2 3">COS04-44</strain>
    </source>
</reference>
<dbReference type="RefSeq" id="WP_338538903.1">
    <property type="nucleotide sequence ID" value="NZ_CP104874.1"/>
</dbReference>
<protein>
    <submittedName>
        <fullName evidence="2">Gamma-glutamyl-gamma-aminobutyrate hydrolase family protein</fullName>
    </submittedName>
</protein>
<name>A0ABZ2FG26_9MICO</name>
<dbReference type="GO" id="GO:0016787">
    <property type="term" value="F:hydrolase activity"/>
    <property type="evidence" value="ECO:0007669"/>
    <property type="project" value="UniProtKB-KW"/>
</dbReference>
<dbReference type="InterPro" id="IPR044992">
    <property type="entry name" value="ChyE-like"/>
</dbReference>
<sequence length="238" mass="25205">MSLLVIQHQETCPPALVGTWLTEAGVELDVRRPYVGDALPSDLEQHDGLLVLGGEMGCRDDDVAPWLPTVRELIRTAAERATPTMGICLGHQLAAVALGGDVARNPRGRTIGVCTVSDTGHLAGDPVLGSTTGAPVAQWNDDIVTALPEGAVALADNEHGDLLLARLAPTVWGVQGHPEADLPVVARWAAKEPDTPAVSGTDVPTALAEVEQAQPRVAEAWRPVVRAFVRELADRRRT</sequence>